<evidence type="ECO:0000259" key="1">
    <source>
        <dbReference type="PROSITE" id="PS50041"/>
    </source>
</evidence>
<reference evidence="2" key="2">
    <citation type="submission" date="2025-09" db="UniProtKB">
        <authorList>
            <consortium name="Ensembl"/>
        </authorList>
    </citation>
    <scope>IDENTIFICATION</scope>
</reference>
<sequence length="158" mass="18203">MYNCFLSAGRCAHGWHPYKTSCYNISKVNKNWDNANHACQSLYPGAHLVNVHSKEEQQFLSSYLHKLNDVILLWSGLSDKRVWSLLMTIFLNYTDWYTPLGTCQFFTYALLSPIWLLVSCILIFEGNSRTYLDWIDHGCPNSVPQMSLNYNSHASPSI</sequence>
<reference evidence="2" key="1">
    <citation type="submission" date="2025-08" db="UniProtKB">
        <authorList>
            <consortium name="Ensembl"/>
        </authorList>
    </citation>
    <scope>IDENTIFICATION</scope>
</reference>
<organism evidence="2 3">
    <name type="scientific">Leptobrachium leishanense</name>
    <name type="common">Leishan spiny toad</name>
    <dbReference type="NCBI Taxonomy" id="445787"/>
    <lineage>
        <taxon>Eukaryota</taxon>
        <taxon>Metazoa</taxon>
        <taxon>Chordata</taxon>
        <taxon>Craniata</taxon>
        <taxon>Vertebrata</taxon>
        <taxon>Euteleostomi</taxon>
        <taxon>Amphibia</taxon>
        <taxon>Batrachia</taxon>
        <taxon>Anura</taxon>
        <taxon>Pelobatoidea</taxon>
        <taxon>Megophryidae</taxon>
        <taxon>Leptobrachium</taxon>
    </lineage>
</organism>
<evidence type="ECO:0000313" key="3">
    <source>
        <dbReference type="Proteomes" id="UP000694569"/>
    </source>
</evidence>
<proteinExistence type="predicted"/>
<dbReference type="PROSITE" id="PS50041">
    <property type="entry name" value="C_TYPE_LECTIN_2"/>
    <property type="match status" value="1"/>
</dbReference>
<protein>
    <recommendedName>
        <fullName evidence="1">C-type lectin domain-containing protein</fullName>
    </recommendedName>
</protein>
<dbReference type="Proteomes" id="UP000694569">
    <property type="component" value="Unplaced"/>
</dbReference>
<dbReference type="InterPro" id="IPR016187">
    <property type="entry name" value="CTDL_fold"/>
</dbReference>
<dbReference type="PANTHER" id="PTHR22803">
    <property type="entry name" value="MANNOSE, PHOSPHOLIPASE, LECTIN RECEPTOR RELATED"/>
    <property type="match status" value="1"/>
</dbReference>
<dbReference type="Pfam" id="PF00059">
    <property type="entry name" value="Lectin_C"/>
    <property type="match status" value="1"/>
</dbReference>
<dbReference type="GeneTree" id="ENSGT00960000187527"/>
<dbReference type="InterPro" id="IPR016186">
    <property type="entry name" value="C-type_lectin-like/link_sf"/>
</dbReference>
<name>A0A8C5PZK2_9ANUR</name>
<dbReference type="SUPFAM" id="SSF56436">
    <property type="entry name" value="C-type lectin-like"/>
    <property type="match status" value="1"/>
</dbReference>
<dbReference type="Ensembl" id="ENSLLET00000031403.1">
    <property type="protein sequence ID" value="ENSLLEP00000030239.1"/>
    <property type="gene ID" value="ENSLLEG00000019169.1"/>
</dbReference>
<dbReference type="InterPro" id="IPR050111">
    <property type="entry name" value="C-type_lectin/snaclec_domain"/>
</dbReference>
<keyword evidence="3" id="KW-1185">Reference proteome</keyword>
<evidence type="ECO:0000313" key="2">
    <source>
        <dbReference type="Ensembl" id="ENSLLEP00000030239.1"/>
    </source>
</evidence>
<dbReference type="OrthoDB" id="441660at2759"/>
<dbReference type="InterPro" id="IPR001304">
    <property type="entry name" value="C-type_lectin-like"/>
</dbReference>
<dbReference type="SMART" id="SM00034">
    <property type="entry name" value="CLECT"/>
    <property type="match status" value="1"/>
</dbReference>
<dbReference type="Gene3D" id="3.10.100.10">
    <property type="entry name" value="Mannose-Binding Protein A, subunit A"/>
    <property type="match status" value="1"/>
</dbReference>
<accession>A0A8C5PZK2</accession>
<feature type="domain" description="C-type lectin" evidence="1">
    <location>
        <begin position="18"/>
        <end position="120"/>
    </location>
</feature>
<dbReference type="AlphaFoldDB" id="A0A8C5PZK2"/>